<organism evidence="2 3">
    <name type="scientific">Caenorhabditis auriculariae</name>
    <dbReference type="NCBI Taxonomy" id="2777116"/>
    <lineage>
        <taxon>Eukaryota</taxon>
        <taxon>Metazoa</taxon>
        <taxon>Ecdysozoa</taxon>
        <taxon>Nematoda</taxon>
        <taxon>Chromadorea</taxon>
        <taxon>Rhabditida</taxon>
        <taxon>Rhabditina</taxon>
        <taxon>Rhabditomorpha</taxon>
        <taxon>Rhabditoidea</taxon>
        <taxon>Rhabditidae</taxon>
        <taxon>Peloderinae</taxon>
        <taxon>Caenorhabditis</taxon>
    </lineage>
</organism>
<dbReference type="EMBL" id="CAJGYM010000109">
    <property type="protein sequence ID" value="CAD6197938.1"/>
    <property type="molecule type" value="Genomic_DNA"/>
</dbReference>
<feature type="compositionally biased region" description="Acidic residues" evidence="1">
    <location>
        <begin position="42"/>
        <end position="54"/>
    </location>
</feature>
<name>A0A8S1HN97_9PELO</name>
<evidence type="ECO:0000313" key="3">
    <source>
        <dbReference type="Proteomes" id="UP000835052"/>
    </source>
</evidence>
<protein>
    <submittedName>
        <fullName evidence="2">Uncharacterized protein</fullName>
    </submittedName>
</protein>
<feature type="compositionally biased region" description="Low complexity" evidence="1">
    <location>
        <begin position="60"/>
        <end position="76"/>
    </location>
</feature>
<keyword evidence="3" id="KW-1185">Reference proteome</keyword>
<feature type="compositionally biased region" description="Basic residues" evidence="1">
    <location>
        <begin position="24"/>
        <end position="38"/>
    </location>
</feature>
<feature type="region of interest" description="Disordered" evidence="1">
    <location>
        <begin position="22"/>
        <end position="78"/>
    </location>
</feature>
<gene>
    <name evidence="2" type="ORF">CAUJ_LOCUS13845</name>
</gene>
<sequence length="107" mass="12600">MKTKSRLITKLRIFCATETNLTQQRKRKVVKPRKKKDKRAAEEEEEGDEEEEEGGREPQEQQPTDRQPRTTTSPRQMLCRHTFFDTNSFLQGFGSCEKIGRLEYSYA</sequence>
<evidence type="ECO:0000256" key="1">
    <source>
        <dbReference type="SAM" id="MobiDB-lite"/>
    </source>
</evidence>
<comment type="caution">
    <text evidence="2">The sequence shown here is derived from an EMBL/GenBank/DDBJ whole genome shotgun (WGS) entry which is preliminary data.</text>
</comment>
<dbReference type="AlphaFoldDB" id="A0A8S1HN97"/>
<evidence type="ECO:0000313" key="2">
    <source>
        <dbReference type="EMBL" id="CAD6197938.1"/>
    </source>
</evidence>
<reference evidence="2" key="1">
    <citation type="submission" date="2020-10" db="EMBL/GenBank/DDBJ databases">
        <authorList>
            <person name="Kikuchi T."/>
        </authorList>
    </citation>
    <scope>NUCLEOTIDE SEQUENCE</scope>
    <source>
        <strain evidence="2">NKZ352</strain>
    </source>
</reference>
<proteinExistence type="predicted"/>
<dbReference type="Proteomes" id="UP000835052">
    <property type="component" value="Unassembled WGS sequence"/>
</dbReference>
<accession>A0A8S1HN97</accession>